<keyword evidence="2" id="KW-1185">Reference proteome</keyword>
<evidence type="ECO:0000313" key="1">
    <source>
        <dbReference type="EMBL" id="OMJ82727.1"/>
    </source>
</evidence>
<dbReference type="Proteomes" id="UP000187209">
    <property type="component" value="Unassembled WGS sequence"/>
</dbReference>
<sequence length="268" mass="31117">MMELKKNHSDKILKKSVSEINKLNPLVTFQRFPINQNPALYPQPSMPNLACQDEDRLKVPIRTSKFFENRSKNFTILPPIGNMQKLKFHELSNDLFPRVLLQSDCRTLRKQKTEEELIKNYSQSEKKIPKRQANVKNHSCEKRVSKVLRTNLLYCVTDMEQIPTPTFRNSVMPESFTTKIDDFDTENHEDYNIRSQSEILRGKKSHVSLLRSTFKVIPKNIGKPECDLANVIRHSLPGKASNGRQKIKVLNRGLPKDVFTVNENHSFK</sequence>
<name>A0A1R2C154_9CILI</name>
<organism evidence="1 2">
    <name type="scientific">Stentor coeruleus</name>
    <dbReference type="NCBI Taxonomy" id="5963"/>
    <lineage>
        <taxon>Eukaryota</taxon>
        <taxon>Sar</taxon>
        <taxon>Alveolata</taxon>
        <taxon>Ciliophora</taxon>
        <taxon>Postciliodesmatophora</taxon>
        <taxon>Heterotrichea</taxon>
        <taxon>Heterotrichida</taxon>
        <taxon>Stentoridae</taxon>
        <taxon>Stentor</taxon>
    </lineage>
</organism>
<reference evidence="1 2" key="1">
    <citation type="submission" date="2016-11" db="EMBL/GenBank/DDBJ databases">
        <title>The macronuclear genome of Stentor coeruleus: a giant cell with tiny introns.</title>
        <authorList>
            <person name="Slabodnick M."/>
            <person name="Ruby J.G."/>
            <person name="Reiff S.B."/>
            <person name="Swart E.C."/>
            <person name="Gosai S."/>
            <person name="Prabakaran S."/>
            <person name="Witkowska E."/>
            <person name="Larue G.E."/>
            <person name="Fisher S."/>
            <person name="Freeman R.M."/>
            <person name="Gunawardena J."/>
            <person name="Chu W."/>
            <person name="Stover N.A."/>
            <person name="Gregory B.D."/>
            <person name="Nowacki M."/>
            <person name="Derisi J."/>
            <person name="Roy S.W."/>
            <person name="Marshall W.F."/>
            <person name="Sood P."/>
        </authorList>
    </citation>
    <scope>NUCLEOTIDE SEQUENCE [LARGE SCALE GENOMIC DNA]</scope>
    <source>
        <strain evidence="1">WM001</strain>
    </source>
</reference>
<evidence type="ECO:0000313" key="2">
    <source>
        <dbReference type="Proteomes" id="UP000187209"/>
    </source>
</evidence>
<proteinExistence type="predicted"/>
<dbReference type="EMBL" id="MPUH01000329">
    <property type="protein sequence ID" value="OMJ82727.1"/>
    <property type="molecule type" value="Genomic_DNA"/>
</dbReference>
<protein>
    <submittedName>
        <fullName evidence="1">Uncharacterized protein</fullName>
    </submittedName>
</protein>
<gene>
    <name evidence="1" type="ORF">SteCoe_16492</name>
</gene>
<comment type="caution">
    <text evidence="1">The sequence shown here is derived from an EMBL/GenBank/DDBJ whole genome shotgun (WGS) entry which is preliminary data.</text>
</comment>
<accession>A0A1R2C154</accession>
<dbReference type="AlphaFoldDB" id="A0A1R2C154"/>